<protein>
    <submittedName>
        <fullName evidence="8">Bacitracin ABC transporter ATP-binding protein</fullName>
    </submittedName>
</protein>
<evidence type="ECO:0000256" key="3">
    <source>
        <dbReference type="ARBA" id="ARBA00022475"/>
    </source>
</evidence>
<dbReference type="NCBIfam" id="TIGR01184">
    <property type="entry name" value="ntrCD"/>
    <property type="match status" value="1"/>
</dbReference>
<feature type="domain" description="ABC transporter" evidence="7">
    <location>
        <begin position="10"/>
        <end position="244"/>
    </location>
</feature>
<proteinExistence type="predicted"/>
<keyword evidence="4" id="KW-0547">Nucleotide-binding</keyword>
<evidence type="ECO:0000256" key="5">
    <source>
        <dbReference type="ARBA" id="ARBA00022840"/>
    </source>
</evidence>
<dbReference type="RefSeq" id="WP_189002975.1">
    <property type="nucleotide sequence ID" value="NZ_BMOD01000008.1"/>
</dbReference>
<reference evidence="9" key="1">
    <citation type="journal article" date="2019" name="Int. J. Syst. Evol. Microbiol.">
        <title>The Global Catalogue of Microorganisms (GCM) 10K type strain sequencing project: providing services to taxonomists for standard genome sequencing and annotation.</title>
        <authorList>
            <consortium name="The Broad Institute Genomics Platform"/>
            <consortium name="The Broad Institute Genome Sequencing Center for Infectious Disease"/>
            <person name="Wu L."/>
            <person name="Ma J."/>
        </authorList>
    </citation>
    <scope>NUCLEOTIDE SEQUENCE [LARGE SCALE GENOMIC DNA]</scope>
    <source>
        <strain evidence="9">JCM 14370</strain>
    </source>
</reference>
<dbReference type="PANTHER" id="PTHR42788:SF7">
    <property type="entry name" value="NITRATE ABC TRANSPORTER ATP-BINDING PROTEIN"/>
    <property type="match status" value="1"/>
</dbReference>
<keyword evidence="3" id="KW-1003">Cell membrane</keyword>
<dbReference type="Gene3D" id="3.40.50.300">
    <property type="entry name" value="P-loop containing nucleotide triphosphate hydrolases"/>
    <property type="match status" value="1"/>
</dbReference>
<dbReference type="PANTHER" id="PTHR42788">
    <property type="entry name" value="TAURINE IMPORT ATP-BINDING PROTEIN-RELATED"/>
    <property type="match status" value="1"/>
</dbReference>
<evidence type="ECO:0000256" key="2">
    <source>
        <dbReference type="ARBA" id="ARBA00022448"/>
    </source>
</evidence>
<evidence type="ECO:0000313" key="9">
    <source>
        <dbReference type="Proteomes" id="UP000632222"/>
    </source>
</evidence>
<comment type="subcellular location">
    <subcellularLocation>
        <location evidence="1">Cell membrane</location>
        <topology evidence="1">Peripheral membrane protein</topology>
    </subcellularLocation>
</comment>
<accession>A0ABQ2CZZ4</accession>
<dbReference type="Proteomes" id="UP000632222">
    <property type="component" value="Unassembled WGS sequence"/>
</dbReference>
<dbReference type="InterPro" id="IPR017871">
    <property type="entry name" value="ABC_transporter-like_CS"/>
</dbReference>
<evidence type="ECO:0000256" key="6">
    <source>
        <dbReference type="ARBA" id="ARBA00023136"/>
    </source>
</evidence>
<name>A0ABQ2CZZ4_9DEIO</name>
<evidence type="ECO:0000256" key="1">
    <source>
        <dbReference type="ARBA" id="ARBA00004202"/>
    </source>
</evidence>
<dbReference type="InterPro" id="IPR050166">
    <property type="entry name" value="ABC_transporter_ATP-bind"/>
</dbReference>
<gene>
    <name evidence="8" type="primary">nrtD</name>
    <name evidence="8" type="ORF">GCM10008938_24490</name>
</gene>
<dbReference type="GO" id="GO:0005524">
    <property type="term" value="F:ATP binding"/>
    <property type="evidence" value="ECO:0007669"/>
    <property type="project" value="UniProtKB-KW"/>
</dbReference>
<dbReference type="Pfam" id="PF00005">
    <property type="entry name" value="ABC_tran"/>
    <property type="match status" value="1"/>
</dbReference>
<dbReference type="InterPro" id="IPR003593">
    <property type="entry name" value="AAA+_ATPase"/>
</dbReference>
<dbReference type="PROSITE" id="PS00211">
    <property type="entry name" value="ABC_TRANSPORTER_1"/>
    <property type="match status" value="1"/>
</dbReference>
<keyword evidence="6" id="KW-0472">Membrane</keyword>
<keyword evidence="2" id="KW-0813">Transport</keyword>
<dbReference type="InterPro" id="IPR027417">
    <property type="entry name" value="P-loop_NTPase"/>
</dbReference>
<dbReference type="InterPro" id="IPR005890">
    <property type="entry name" value="NO3_transporter_ATP-bd-like"/>
</dbReference>
<organism evidence="8 9">
    <name type="scientific">Deinococcus roseus</name>
    <dbReference type="NCBI Taxonomy" id="392414"/>
    <lineage>
        <taxon>Bacteria</taxon>
        <taxon>Thermotogati</taxon>
        <taxon>Deinococcota</taxon>
        <taxon>Deinococci</taxon>
        <taxon>Deinococcales</taxon>
        <taxon>Deinococcaceae</taxon>
        <taxon>Deinococcus</taxon>
    </lineage>
</organism>
<dbReference type="InterPro" id="IPR003439">
    <property type="entry name" value="ABC_transporter-like_ATP-bd"/>
</dbReference>
<evidence type="ECO:0000313" key="8">
    <source>
        <dbReference type="EMBL" id="GGJ37464.1"/>
    </source>
</evidence>
<dbReference type="EMBL" id="BMOD01000008">
    <property type="protein sequence ID" value="GGJ37464.1"/>
    <property type="molecule type" value="Genomic_DNA"/>
</dbReference>
<evidence type="ECO:0000259" key="7">
    <source>
        <dbReference type="PROSITE" id="PS50893"/>
    </source>
</evidence>
<dbReference type="CDD" id="cd03293">
    <property type="entry name" value="ABC_NrtD_SsuB_transporters"/>
    <property type="match status" value="1"/>
</dbReference>
<keyword evidence="5 8" id="KW-0067">ATP-binding</keyword>
<comment type="caution">
    <text evidence="8">The sequence shown here is derived from an EMBL/GenBank/DDBJ whole genome shotgun (WGS) entry which is preliminary data.</text>
</comment>
<evidence type="ECO:0000256" key="4">
    <source>
        <dbReference type="ARBA" id="ARBA00022741"/>
    </source>
</evidence>
<dbReference type="SMART" id="SM00382">
    <property type="entry name" value="AAA"/>
    <property type="match status" value="1"/>
</dbReference>
<keyword evidence="9" id="KW-1185">Reference proteome</keyword>
<dbReference type="PROSITE" id="PS50893">
    <property type="entry name" value="ABC_TRANSPORTER_2"/>
    <property type="match status" value="1"/>
</dbReference>
<dbReference type="SUPFAM" id="SSF52540">
    <property type="entry name" value="P-loop containing nucleoside triphosphate hydrolases"/>
    <property type="match status" value="1"/>
</dbReference>
<sequence>MSKQTGTPTLDIEGVHKAFGSYVAVENVDLKIWPGEFIALIGHSGCGKSTLLNMISGLEKPSEGHIRLKGRSIEGPGPDRAMVFQNYSLLPWLSVFQNVLEAVKAAQPELGAAERKARVEEFLSVVGLMPHKDKKPSELSGGMKQRVAIARAFAIHPSVLLLDEPFGALDAITKSNLHEELLKMWSLENTDGTQKNVVMVTHDIDEAIYLADRIVVMSNGPRAHIHEIIEVPLPRPRHKAELIDNPTYLKIKSHLLSLLSVVLAHPA</sequence>